<dbReference type="Proteomes" id="UP001201812">
    <property type="component" value="Unassembled WGS sequence"/>
</dbReference>
<accession>A0AAD4MVD6</accession>
<comment type="caution">
    <text evidence="5">The sequence shown here is derived from an EMBL/GenBank/DDBJ whole genome shotgun (WGS) entry which is preliminary data.</text>
</comment>
<keyword evidence="6" id="KW-1185">Reference proteome</keyword>
<proteinExistence type="predicted"/>
<evidence type="ECO:0000256" key="1">
    <source>
        <dbReference type="SAM" id="MobiDB-lite"/>
    </source>
</evidence>
<dbReference type="AlphaFoldDB" id="A0AAD4MVD6"/>
<dbReference type="Gene3D" id="2.10.25.10">
    <property type="entry name" value="Laminin"/>
    <property type="match status" value="1"/>
</dbReference>
<feature type="domain" description="EGF-like" evidence="3 4">
    <location>
        <begin position="63"/>
        <end position="74"/>
    </location>
</feature>
<sequence length="244" mass="27574">MSNRRLPVFPCDFLKVYLWNVLAFSIWEIAFIDARFHCLNNGVPIFPSEKERRANPNGPEYKCHCLPGYVGIMCEFNEDTVRHPAESVDKRITNLLLCVFFLLILPTLIIYLIRTLYLFLKRCNTSPSSHSHHHLPREVTVSLGPPTPMPCSEAVLAGPPSVRRPAALHGTSSLTIHNTASMSLTEFNELLASIQSLQQLQMIHQPRTFGTANIPYADENIDPMRHQEPPPYDSVARTASLRSL</sequence>
<name>A0AAD4MVD6_9BILA</name>
<keyword evidence="2" id="KW-1133">Transmembrane helix</keyword>
<dbReference type="InterPro" id="IPR000742">
    <property type="entry name" value="EGF"/>
</dbReference>
<evidence type="ECO:0000259" key="3">
    <source>
        <dbReference type="PROSITE" id="PS00022"/>
    </source>
</evidence>
<keyword evidence="2" id="KW-0472">Membrane</keyword>
<evidence type="ECO:0000256" key="2">
    <source>
        <dbReference type="SAM" id="Phobius"/>
    </source>
</evidence>
<dbReference type="EMBL" id="JAKKPZ010000060">
    <property type="protein sequence ID" value="KAI1705078.1"/>
    <property type="molecule type" value="Genomic_DNA"/>
</dbReference>
<feature type="region of interest" description="Disordered" evidence="1">
    <location>
        <begin position="220"/>
        <end position="244"/>
    </location>
</feature>
<reference evidence="5" key="1">
    <citation type="submission" date="2022-01" db="EMBL/GenBank/DDBJ databases">
        <title>Genome Sequence Resource for Two Populations of Ditylenchus destructor, the Migratory Endoparasitic Phytonematode.</title>
        <authorList>
            <person name="Zhang H."/>
            <person name="Lin R."/>
            <person name="Xie B."/>
        </authorList>
    </citation>
    <scope>NUCLEOTIDE SEQUENCE</scope>
    <source>
        <strain evidence="5">BazhouSP</strain>
    </source>
</reference>
<protein>
    <recommendedName>
        <fullName evidence="3 4">EGF-like domain-containing protein</fullName>
    </recommendedName>
</protein>
<dbReference type="PROSITE" id="PS00022">
    <property type="entry name" value="EGF_1"/>
    <property type="match status" value="1"/>
</dbReference>
<organism evidence="5 6">
    <name type="scientific">Ditylenchus destructor</name>
    <dbReference type="NCBI Taxonomy" id="166010"/>
    <lineage>
        <taxon>Eukaryota</taxon>
        <taxon>Metazoa</taxon>
        <taxon>Ecdysozoa</taxon>
        <taxon>Nematoda</taxon>
        <taxon>Chromadorea</taxon>
        <taxon>Rhabditida</taxon>
        <taxon>Tylenchina</taxon>
        <taxon>Tylenchomorpha</taxon>
        <taxon>Sphaerularioidea</taxon>
        <taxon>Anguinidae</taxon>
        <taxon>Anguininae</taxon>
        <taxon>Ditylenchus</taxon>
    </lineage>
</organism>
<keyword evidence="2" id="KW-0812">Transmembrane</keyword>
<evidence type="ECO:0000313" key="5">
    <source>
        <dbReference type="EMBL" id="KAI1705078.1"/>
    </source>
</evidence>
<gene>
    <name evidence="5" type="ORF">DdX_13835</name>
</gene>
<feature type="transmembrane region" description="Helical" evidence="2">
    <location>
        <begin position="95"/>
        <end position="120"/>
    </location>
</feature>
<dbReference type="PROSITE" id="PS01186">
    <property type="entry name" value="EGF_2"/>
    <property type="match status" value="1"/>
</dbReference>
<evidence type="ECO:0000313" key="6">
    <source>
        <dbReference type="Proteomes" id="UP001201812"/>
    </source>
</evidence>
<evidence type="ECO:0000259" key="4">
    <source>
        <dbReference type="PROSITE" id="PS01186"/>
    </source>
</evidence>